<gene>
    <name evidence="2" type="ORF">M413DRAFT_449530</name>
</gene>
<feature type="region of interest" description="Disordered" evidence="1">
    <location>
        <begin position="1062"/>
        <end position="1097"/>
    </location>
</feature>
<evidence type="ECO:0000256" key="1">
    <source>
        <dbReference type="SAM" id="MobiDB-lite"/>
    </source>
</evidence>
<evidence type="ECO:0000313" key="2">
    <source>
        <dbReference type="EMBL" id="KIM35907.1"/>
    </source>
</evidence>
<dbReference type="STRING" id="686832.A0A0C2Y4A8"/>
<dbReference type="OrthoDB" id="3259617at2759"/>
<proteinExistence type="predicted"/>
<protein>
    <recommendedName>
        <fullName evidence="4">Telomere-associated protein Rif1 N-terminal domain-containing protein</fullName>
    </recommendedName>
</protein>
<dbReference type="HOGENOM" id="CLU_001598_1_0_1"/>
<feature type="compositionally biased region" description="Basic and acidic residues" evidence="1">
    <location>
        <begin position="1185"/>
        <end position="1198"/>
    </location>
</feature>
<evidence type="ECO:0008006" key="4">
    <source>
        <dbReference type="Google" id="ProtNLM"/>
    </source>
</evidence>
<reference evidence="2 3" key="1">
    <citation type="submission" date="2014-04" db="EMBL/GenBank/DDBJ databases">
        <authorList>
            <consortium name="DOE Joint Genome Institute"/>
            <person name="Kuo A."/>
            <person name="Gay G."/>
            <person name="Dore J."/>
            <person name="Kohler A."/>
            <person name="Nagy L.G."/>
            <person name="Floudas D."/>
            <person name="Copeland A."/>
            <person name="Barry K.W."/>
            <person name="Cichocki N."/>
            <person name="Veneault-Fourrey C."/>
            <person name="LaButti K."/>
            <person name="Lindquist E.A."/>
            <person name="Lipzen A."/>
            <person name="Lundell T."/>
            <person name="Morin E."/>
            <person name="Murat C."/>
            <person name="Sun H."/>
            <person name="Tunlid A."/>
            <person name="Henrissat B."/>
            <person name="Grigoriev I.V."/>
            <person name="Hibbett D.S."/>
            <person name="Martin F."/>
            <person name="Nordberg H.P."/>
            <person name="Cantor M.N."/>
            <person name="Hua S.X."/>
        </authorList>
    </citation>
    <scope>NUCLEOTIDE SEQUENCE [LARGE SCALE GENOMIC DNA]</scope>
    <source>
        <strain evidence="3">h7</strain>
    </source>
</reference>
<name>A0A0C2Y4A8_HEBCY</name>
<feature type="compositionally biased region" description="Polar residues" evidence="1">
    <location>
        <begin position="1068"/>
        <end position="1084"/>
    </location>
</feature>
<sequence>MILSPPVLKESRKSNIFQFTHSWTFEVKHTNFKKNSDPTSIAASYPVRQLMDNATTSVKPSTQFSMSTTTTYFSSPLRTLTLSIKDPGHECISIHDLAEAYNVLSTRIRSLNGQLDEASPSVSVFKERSSDIAYCLGRDIRCILPNPFKEQSYQHSFVGHSYFTDDSSDDEETQLLTENDLLCQYALRFTSDLFTFRAIHSYFADFELTDLLRAALSPCIKLSRPIFNSRKICALAIWVLGTQRLPFPALNSAKSDIVSTLMNSLSLDVGGSTGKLDALQAIHSILTRHPSFSVAFSELLPSVLGHLNAESLELRLKAALAISGFAVAKLSSPDQFPQTEIGKMLQQYLDVQTSRGRRAGSEHLLPSMFKAALADEEAWRGSGPSFAIGVTSCIVVLLDRFFFSSPRSLKLVYSVITLCAGHRKDNIRSVHPELWRLLIWVFARLPITFDPGDSPSDQSLRQDTRDPAFLILRQELKHGLATGLIDVLLRADGVGEKRKDDVTRVMTILADLVKSDHAPSRDVGSAMLCRLIASIGSSSSDRTHGGERLDVRFSRELIDGQLLSKSSREIRVRATETNDLIPILPPLLEEEVNHHWIALADIWASIVQQRLGLGFDLTPDDLRVWQALLLVKGALATEHKYLTAPPAFSSRFASVITKFSTSIDTAEAQARYLSFVTKLWTVMKNVFTSASLSSPAEVILASLLKKQFSLSDDKVKELWSQLCADLISVGIPSLLHVLHRRSESQEGPEVTRQLWVLLAENGPLASGAEDWIHLLHFLAMPLGVWDMSHQECEIWESILQKALVFAVKVSQARHTVVSRFIELLGENKLASLKRVPRLSQCLLAQSLPTSCSEMNVKLLRVIDEALVLCYNATVEEKACALSILRSISSVISQSNESEIVRFLSALQQGISCWIADEEEVLQENEHSALVTTLYTKSLDLLARLEPSIATLNAVSTFVQSVFVRVRGDGPLIFHNFWRKTYHKCPDIPKNEYPVLIQGCLKAWSDFCEDSLADGVSLGSASQNPASWIIPDSQPSMQKPSGSIDASLYEIGHFDPRTTRAVDVGGDRASSQDTVTPVPPNTTSEARPGGKTTHQGRALQDLQEYTSRYIDSGQEPSRVKRPANDLHDMLPVASTSKQPLEADADVVSSAPRTPKRRRLDIPVIRARPRAGKERVRSPPESGILKRTSERKESRSEPVTRMHSIVEPSLQSASQPSRSRKRRRSETPSWLGSDLRKLQLPEKDYYEDDVMTSPVAQPSDDYDTWEQTVSAEDLRGLNDSRLLIPDAEDNADFAIGREGTEPMLEDVNQDGEQILTPSMVGRHPSRSKLQYRSQTAPAPLTGSHSESMANALPLRRNQTTPTGHRRSASAHVDALQHAYALITDTGTSQVDVQDLLHARRLANQINQALDEKMCSKIRPADR</sequence>
<feature type="region of interest" description="Disordered" evidence="1">
    <location>
        <begin position="1132"/>
        <end position="1231"/>
    </location>
</feature>
<dbReference type="InterPro" id="IPR016024">
    <property type="entry name" value="ARM-type_fold"/>
</dbReference>
<dbReference type="EMBL" id="KN831812">
    <property type="protein sequence ID" value="KIM35907.1"/>
    <property type="molecule type" value="Genomic_DNA"/>
</dbReference>
<evidence type="ECO:0000313" key="3">
    <source>
        <dbReference type="Proteomes" id="UP000053424"/>
    </source>
</evidence>
<organism evidence="2 3">
    <name type="scientific">Hebeloma cylindrosporum</name>
    <dbReference type="NCBI Taxonomy" id="76867"/>
    <lineage>
        <taxon>Eukaryota</taxon>
        <taxon>Fungi</taxon>
        <taxon>Dikarya</taxon>
        <taxon>Basidiomycota</taxon>
        <taxon>Agaricomycotina</taxon>
        <taxon>Agaricomycetes</taxon>
        <taxon>Agaricomycetidae</taxon>
        <taxon>Agaricales</taxon>
        <taxon>Agaricineae</taxon>
        <taxon>Hymenogastraceae</taxon>
        <taxon>Hebeloma</taxon>
    </lineage>
</organism>
<accession>A0A0C2Y4A8</accession>
<keyword evidence="3" id="KW-1185">Reference proteome</keyword>
<dbReference type="SUPFAM" id="SSF48371">
    <property type="entry name" value="ARM repeat"/>
    <property type="match status" value="1"/>
</dbReference>
<reference evidence="3" key="2">
    <citation type="submission" date="2015-01" db="EMBL/GenBank/DDBJ databases">
        <title>Evolutionary Origins and Diversification of the Mycorrhizal Mutualists.</title>
        <authorList>
            <consortium name="DOE Joint Genome Institute"/>
            <consortium name="Mycorrhizal Genomics Consortium"/>
            <person name="Kohler A."/>
            <person name="Kuo A."/>
            <person name="Nagy L.G."/>
            <person name="Floudas D."/>
            <person name="Copeland A."/>
            <person name="Barry K.W."/>
            <person name="Cichocki N."/>
            <person name="Veneault-Fourrey C."/>
            <person name="LaButti K."/>
            <person name="Lindquist E.A."/>
            <person name="Lipzen A."/>
            <person name="Lundell T."/>
            <person name="Morin E."/>
            <person name="Murat C."/>
            <person name="Riley R."/>
            <person name="Ohm R."/>
            <person name="Sun H."/>
            <person name="Tunlid A."/>
            <person name="Henrissat B."/>
            <person name="Grigoriev I.V."/>
            <person name="Hibbett D.S."/>
            <person name="Martin F."/>
        </authorList>
    </citation>
    <scope>NUCLEOTIDE SEQUENCE [LARGE SCALE GENOMIC DNA]</scope>
    <source>
        <strain evidence="3">h7</strain>
    </source>
</reference>
<dbReference type="Proteomes" id="UP000053424">
    <property type="component" value="Unassembled WGS sequence"/>
</dbReference>